<keyword evidence="1" id="KW-0677">Repeat</keyword>
<evidence type="ECO:0000313" key="6">
    <source>
        <dbReference type="Proteomes" id="UP000000600"/>
    </source>
</evidence>
<feature type="compositionally biased region" description="Low complexity" evidence="4">
    <location>
        <begin position="588"/>
        <end position="600"/>
    </location>
</feature>
<feature type="compositionally biased region" description="Polar residues" evidence="4">
    <location>
        <begin position="565"/>
        <end position="587"/>
    </location>
</feature>
<dbReference type="AlphaFoldDB" id="A0CFF6"/>
<feature type="region of interest" description="Disordered" evidence="4">
    <location>
        <begin position="437"/>
        <end position="492"/>
    </location>
</feature>
<evidence type="ECO:0000256" key="4">
    <source>
        <dbReference type="SAM" id="MobiDB-lite"/>
    </source>
</evidence>
<feature type="region of interest" description="Disordered" evidence="4">
    <location>
        <begin position="545"/>
        <end position="600"/>
    </location>
</feature>
<feature type="compositionally biased region" description="Polar residues" evidence="4">
    <location>
        <begin position="396"/>
        <end position="414"/>
    </location>
</feature>
<dbReference type="Proteomes" id="UP000000600">
    <property type="component" value="Unassembled WGS sequence"/>
</dbReference>
<dbReference type="GeneID" id="5022705"/>
<dbReference type="SUPFAM" id="SSF48452">
    <property type="entry name" value="TPR-like"/>
    <property type="match status" value="1"/>
</dbReference>
<dbReference type="InterPro" id="IPR011990">
    <property type="entry name" value="TPR-like_helical_dom_sf"/>
</dbReference>
<sequence length="808" mass="94415">MEECECKKEENENPQFIGFCENDECGDFYCENCKGDHAGHREDTLEGQELEEFLEQMNSPEYQKEVEQQALAEEFSEYYERILKENEEETKMFYQIVQYLKDGNADELVKLLDKIKQTKVEFDNNKPMQISKKMDEYRKRIKDLDDQFPTGNLEDRKKKIELMNKGRQLFRSGEYYEALQNLQEAIKIDNNYVDAILIKAQTQIQLENYNDAVACCDYVIQIDRLNGEAYYIKIIALILGQRYDVLNEALRQAYRKISYKFTFNTLHLINQLERSSPTVKKHLSELNYDLKRSLFSLINHEEITTQICQQYFTQLVVIIKLADQEEINHALMQYNLNFEVIEEYQKQYDVDIRPKLDEKAWYQMVEWLENYQKQKMENQLDQQFIYQLNIRSQGQISTDNPSASQISNTGTAGNENPGEPPTGIVSEISQFYQDSQLGQTAQFQQQKDVSNVQAESQIPEQNPTLPAVNTQNQQQNQNEIQTPGGQSSSQFQSEFSKFIENQQINQAAANEQQQQEPVVRPLDEQITQQPSNQFVNQLNNFLQDSATNQTNPSQEQPKAEGQIPENENVNQTPNQFNSQLENFLNGSQPNQETPNEQQQIQNPVKEMAKLIPTQKTEQQLADFYKDEPKDKNDQSKEKDQQAAGVTPSIQQELQNFLNGQEYKATEQQPTDQQQQDKEEITFDETKRLEQVLKFCNETIKKGKPDHQIYFKKAMILKKLNDFENSMENLDYAIQMKETEANYYYQKALLLIKLDALDLAIVNFDEAISRNPNEPNYYLEKGNELKRQNILNEAEICFELARQKSEAIK</sequence>
<accession>A0CFF6</accession>
<dbReference type="InParanoid" id="A0CFF6"/>
<evidence type="ECO:0000313" key="5">
    <source>
        <dbReference type="EMBL" id="CAK69523.1"/>
    </source>
</evidence>
<feature type="repeat" description="TPR" evidence="3">
    <location>
        <begin position="740"/>
        <end position="773"/>
    </location>
</feature>
<protein>
    <recommendedName>
        <fullName evidence="7">Tetratricopeptide repeat protein</fullName>
    </recommendedName>
</protein>
<feature type="repeat" description="TPR" evidence="3">
    <location>
        <begin position="159"/>
        <end position="192"/>
    </location>
</feature>
<dbReference type="InterPro" id="IPR019734">
    <property type="entry name" value="TPR_rpt"/>
</dbReference>
<dbReference type="HOGENOM" id="CLU_349001_0_0_1"/>
<organism evidence="5 6">
    <name type="scientific">Paramecium tetraurelia</name>
    <dbReference type="NCBI Taxonomy" id="5888"/>
    <lineage>
        <taxon>Eukaryota</taxon>
        <taxon>Sar</taxon>
        <taxon>Alveolata</taxon>
        <taxon>Ciliophora</taxon>
        <taxon>Intramacronucleata</taxon>
        <taxon>Oligohymenophorea</taxon>
        <taxon>Peniculida</taxon>
        <taxon>Parameciidae</taxon>
        <taxon>Paramecium</taxon>
    </lineage>
</organism>
<dbReference type="InterPro" id="IPR051685">
    <property type="entry name" value="Ycf3/AcsC/BcsC/TPR_MFPF"/>
</dbReference>
<evidence type="ECO:0000256" key="1">
    <source>
        <dbReference type="ARBA" id="ARBA00022737"/>
    </source>
</evidence>
<keyword evidence="2 3" id="KW-0802">TPR repeat</keyword>
<dbReference type="OrthoDB" id="308440at2759"/>
<gene>
    <name evidence="5" type="ORF">GSPATT00037962001</name>
</gene>
<dbReference type="Pfam" id="PF13181">
    <property type="entry name" value="TPR_8"/>
    <property type="match status" value="2"/>
</dbReference>
<feature type="compositionally biased region" description="Polar residues" evidence="4">
    <location>
        <begin position="545"/>
        <end position="556"/>
    </location>
</feature>
<reference evidence="5 6" key="1">
    <citation type="journal article" date="2006" name="Nature">
        <title>Global trends of whole-genome duplications revealed by the ciliate Paramecium tetraurelia.</title>
        <authorList>
            <consortium name="Genoscope"/>
            <person name="Aury J.-M."/>
            <person name="Jaillon O."/>
            <person name="Duret L."/>
            <person name="Noel B."/>
            <person name="Jubin C."/>
            <person name="Porcel B.M."/>
            <person name="Segurens B."/>
            <person name="Daubin V."/>
            <person name="Anthouard V."/>
            <person name="Aiach N."/>
            <person name="Arnaiz O."/>
            <person name="Billaut A."/>
            <person name="Beisson J."/>
            <person name="Blanc I."/>
            <person name="Bouhouche K."/>
            <person name="Camara F."/>
            <person name="Duharcourt S."/>
            <person name="Guigo R."/>
            <person name="Gogendeau D."/>
            <person name="Katinka M."/>
            <person name="Keller A.-M."/>
            <person name="Kissmehl R."/>
            <person name="Klotz C."/>
            <person name="Koll F."/>
            <person name="Le Moue A."/>
            <person name="Lepere C."/>
            <person name="Malinsky S."/>
            <person name="Nowacki M."/>
            <person name="Nowak J.K."/>
            <person name="Plattner H."/>
            <person name="Poulain J."/>
            <person name="Ruiz F."/>
            <person name="Serrano V."/>
            <person name="Zagulski M."/>
            <person name="Dessen P."/>
            <person name="Betermier M."/>
            <person name="Weissenbach J."/>
            <person name="Scarpelli C."/>
            <person name="Schachter V."/>
            <person name="Sperling L."/>
            <person name="Meyer E."/>
            <person name="Cohen J."/>
            <person name="Wincker P."/>
        </authorList>
    </citation>
    <scope>NUCLEOTIDE SEQUENCE [LARGE SCALE GENOMIC DNA]</scope>
    <source>
        <strain evidence="5 6">Stock d4-2</strain>
    </source>
</reference>
<dbReference type="PANTHER" id="PTHR44943:SF4">
    <property type="entry name" value="TPR REPEAT-CONTAINING PROTEIN MJ0798"/>
    <property type="match status" value="1"/>
</dbReference>
<dbReference type="Pfam" id="PF14559">
    <property type="entry name" value="TPR_19"/>
    <property type="match status" value="1"/>
</dbReference>
<feature type="region of interest" description="Disordered" evidence="4">
    <location>
        <begin position="396"/>
        <end position="425"/>
    </location>
</feature>
<feature type="region of interest" description="Disordered" evidence="4">
    <location>
        <begin position="625"/>
        <end position="646"/>
    </location>
</feature>
<dbReference type="PANTHER" id="PTHR44943">
    <property type="entry name" value="CELLULOSE SYNTHASE OPERON PROTEIN C"/>
    <property type="match status" value="1"/>
</dbReference>
<dbReference type="RefSeq" id="XP_001436920.1">
    <property type="nucleotide sequence ID" value="XM_001436883.2"/>
</dbReference>
<dbReference type="EMBL" id="CT868069">
    <property type="protein sequence ID" value="CAK69523.1"/>
    <property type="molecule type" value="Genomic_DNA"/>
</dbReference>
<evidence type="ECO:0000256" key="2">
    <source>
        <dbReference type="ARBA" id="ARBA00022803"/>
    </source>
</evidence>
<dbReference type="SMART" id="SM00028">
    <property type="entry name" value="TPR"/>
    <property type="match status" value="5"/>
</dbReference>
<evidence type="ECO:0008006" key="7">
    <source>
        <dbReference type="Google" id="ProtNLM"/>
    </source>
</evidence>
<keyword evidence="6" id="KW-1185">Reference proteome</keyword>
<dbReference type="KEGG" id="ptm:GSPATT00037962001"/>
<dbReference type="Gene3D" id="1.25.40.10">
    <property type="entry name" value="Tetratricopeptide repeat domain"/>
    <property type="match status" value="2"/>
</dbReference>
<name>A0CFF6_PARTE</name>
<feature type="compositionally biased region" description="Basic and acidic residues" evidence="4">
    <location>
        <begin position="625"/>
        <end position="640"/>
    </location>
</feature>
<dbReference type="PROSITE" id="PS50005">
    <property type="entry name" value="TPR"/>
    <property type="match status" value="2"/>
</dbReference>
<proteinExistence type="predicted"/>
<evidence type="ECO:0000256" key="3">
    <source>
        <dbReference type="PROSITE-ProRule" id="PRU00339"/>
    </source>
</evidence>
<dbReference type="OMA" id="QYNLNFE"/>
<feature type="compositionally biased region" description="Polar residues" evidence="4">
    <location>
        <begin position="437"/>
        <end position="470"/>
    </location>
</feature>